<dbReference type="EMBL" id="LN899819">
    <property type="protein sequence ID" value="CUV12993.1"/>
    <property type="molecule type" value="Genomic_DNA"/>
</dbReference>
<evidence type="ECO:0000313" key="10">
    <source>
        <dbReference type="EMBL" id="CUV12993.1"/>
    </source>
</evidence>
<dbReference type="PANTHER" id="PTHR42718:SF9">
    <property type="entry name" value="MAJOR FACILITATOR SUPERFAMILY MULTIDRUG TRANSPORTER MFSC"/>
    <property type="match status" value="1"/>
</dbReference>
<evidence type="ECO:0000256" key="6">
    <source>
        <dbReference type="ARBA" id="ARBA00022989"/>
    </source>
</evidence>
<reference evidence="10" key="1">
    <citation type="submission" date="2015-10" db="EMBL/GenBank/DDBJ databases">
        <authorList>
            <person name="Gilbert D.G."/>
        </authorList>
    </citation>
    <scope>NUCLEOTIDE SEQUENCE</scope>
    <source>
        <strain evidence="10">Phyl III-seqv23</strain>
    </source>
</reference>
<dbReference type="Pfam" id="PF07690">
    <property type="entry name" value="MFS_1"/>
    <property type="match status" value="1"/>
</dbReference>
<keyword evidence="4" id="KW-1003">Cell membrane</keyword>
<dbReference type="PANTHER" id="PTHR42718">
    <property type="entry name" value="MAJOR FACILITATOR SUPERFAMILY MULTIDRUG TRANSPORTER MFSC"/>
    <property type="match status" value="1"/>
</dbReference>
<dbReference type="Proteomes" id="UP000310553">
    <property type="component" value="Chromosome"/>
</dbReference>
<comment type="similarity">
    <text evidence="2">Belongs to the major facilitator superfamily. EmrB family.</text>
</comment>
<keyword evidence="7 8" id="KW-0472">Membrane</keyword>
<proteinExistence type="inferred from homology"/>
<sequence length="511" mass="53506">MTAGGSRADAAAWAAVAAGTLGAMMATLDISIVNSALPTIQGEIGATSTEGTWIATAYLVAEIIIIPLAGWLEKLLGLRNLLLAATGLFTGFSMLCGVAETLPMMVIGRAGQGLTGGVLIPTAMTIIAARLPRAQQPLGTALFGSTVILGPVFGPMLGGWMTTQLSWHYAFFINLPICGVLATLLLLGMPHERPRTALLREADWAGIAGLALGLGGMTVVLEEGQRLQWFTSPAIRWLAAVSVLGFGLLGWGQARARAPVIRLGLLRDRQFGAIAIMAIAASMALYGTAYVIPQFLVGIAGYDALQSGWIVLLSGLPMIVLMPMLPLLLRRLDVRLAVGGGLLVLALSAYIETGLSPLSTGSSFVASQLMRGLGTVLTMMFLNQAAIRSVPPSQASDASGLYNGLRNLGGSIALACIATLQEQRLWLHSRRIEDTLPANAASVQDYIAGQAHVLGSQAAALLSMEQSLQVQALTMAYADLFWLLTVAILLVTPLVVFLRPLPSNAGPVAGH</sequence>
<dbReference type="InterPro" id="IPR004638">
    <property type="entry name" value="EmrB-like"/>
</dbReference>
<dbReference type="InterPro" id="IPR020846">
    <property type="entry name" value="MFS_dom"/>
</dbReference>
<feature type="transmembrane region" description="Helical" evidence="8">
    <location>
        <begin position="81"/>
        <end position="104"/>
    </location>
</feature>
<dbReference type="InterPro" id="IPR011701">
    <property type="entry name" value="MFS"/>
</dbReference>
<feature type="transmembrane region" description="Helical" evidence="8">
    <location>
        <begin position="480"/>
        <end position="498"/>
    </location>
</feature>
<feature type="transmembrane region" description="Helical" evidence="8">
    <location>
        <begin position="363"/>
        <end position="382"/>
    </location>
</feature>
<dbReference type="Gene3D" id="1.20.1720.10">
    <property type="entry name" value="Multidrug resistance protein D"/>
    <property type="match status" value="1"/>
</dbReference>
<feature type="transmembrane region" description="Helical" evidence="8">
    <location>
        <begin position="304"/>
        <end position="325"/>
    </location>
</feature>
<organism evidence="10">
    <name type="scientific">Ralstonia solanacearum</name>
    <name type="common">Pseudomonas solanacearum</name>
    <dbReference type="NCBI Taxonomy" id="305"/>
    <lineage>
        <taxon>Bacteria</taxon>
        <taxon>Pseudomonadati</taxon>
        <taxon>Pseudomonadota</taxon>
        <taxon>Betaproteobacteria</taxon>
        <taxon>Burkholderiales</taxon>
        <taxon>Burkholderiaceae</taxon>
        <taxon>Ralstonia</taxon>
        <taxon>Ralstonia solanacearum species complex</taxon>
    </lineage>
</organism>
<evidence type="ECO:0000256" key="8">
    <source>
        <dbReference type="SAM" id="Phobius"/>
    </source>
</evidence>
<dbReference type="InterPro" id="IPR036259">
    <property type="entry name" value="MFS_trans_sf"/>
</dbReference>
<evidence type="ECO:0000256" key="7">
    <source>
        <dbReference type="ARBA" id="ARBA00023136"/>
    </source>
</evidence>
<dbReference type="GO" id="GO:0005886">
    <property type="term" value="C:plasma membrane"/>
    <property type="evidence" value="ECO:0007669"/>
    <property type="project" value="UniProtKB-SubCell"/>
</dbReference>
<keyword evidence="6 8" id="KW-1133">Transmembrane helix</keyword>
<evidence type="ECO:0000256" key="2">
    <source>
        <dbReference type="ARBA" id="ARBA00008537"/>
    </source>
</evidence>
<accession>A0A0S4TTD3</accession>
<feature type="transmembrane region" description="Helical" evidence="8">
    <location>
        <begin position="332"/>
        <end position="351"/>
    </location>
</feature>
<reference evidence="11 12" key="2">
    <citation type="submission" date="2019-04" db="EMBL/GenBank/DDBJ databases">
        <title>Complete Genome of UW386 and Higher Quality Genome of UW700.</title>
        <authorList>
            <person name="Jacobs J."/>
            <person name="Perez A."/>
            <person name="Steidl O."/>
            <person name="Allen C."/>
        </authorList>
    </citation>
    <scope>NUCLEOTIDE SEQUENCE [LARGE SCALE GENOMIC DNA]</scope>
    <source>
        <strain evidence="11 12">UW386</strain>
    </source>
</reference>
<feature type="transmembrane region" description="Helical" evidence="8">
    <location>
        <begin position="141"/>
        <end position="161"/>
    </location>
</feature>
<feature type="transmembrane region" description="Helical" evidence="8">
    <location>
        <begin position="110"/>
        <end position="129"/>
    </location>
</feature>
<protein>
    <submittedName>
        <fullName evidence="11">DHA2 family efflux MFS transporter permease subunit</fullName>
    </submittedName>
    <submittedName>
        <fullName evidence="10">Inner membrane component of tripartite multidrug resistance system</fullName>
    </submittedName>
</protein>
<evidence type="ECO:0000256" key="5">
    <source>
        <dbReference type="ARBA" id="ARBA00022692"/>
    </source>
</evidence>
<dbReference type="EMBL" id="CP039339">
    <property type="protein sequence ID" value="QCX48659.1"/>
    <property type="molecule type" value="Genomic_DNA"/>
</dbReference>
<dbReference type="AlphaFoldDB" id="A0A0S4TTD3"/>
<evidence type="ECO:0000256" key="1">
    <source>
        <dbReference type="ARBA" id="ARBA00004651"/>
    </source>
</evidence>
<feature type="domain" description="Major facilitator superfamily (MFS) profile" evidence="9">
    <location>
        <begin position="15"/>
        <end position="503"/>
    </location>
</feature>
<feature type="transmembrane region" description="Helical" evidence="8">
    <location>
        <begin position="167"/>
        <end position="190"/>
    </location>
</feature>
<dbReference type="NCBIfam" id="TIGR00711">
    <property type="entry name" value="efflux_EmrB"/>
    <property type="match status" value="1"/>
</dbReference>
<dbReference type="Gene3D" id="1.20.1250.20">
    <property type="entry name" value="MFS general substrate transporter like domains"/>
    <property type="match status" value="1"/>
</dbReference>
<dbReference type="SUPFAM" id="SSF103473">
    <property type="entry name" value="MFS general substrate transporter"/>
    <property type="match status" value="1"/>
</dbReference>
<gene>
    <name evidence="11" type="ORF">E7Z57_05840</name>
    <name evidence="10" type="ORF">RUN39_v1_490064</name>
</gene>
<evidence type="ECO:0000313" key="12">
    <source>
        <dbReference type="Proteomes" id="UP000310553"/>
    </source>
</evidence>
<dbReference type="GO" id="GO:0022857">
    <property type="term" value="F:transmembrane transporter activity"/>
    <property type="evidence" value="ECO:0007669"/>
    <property type="project" value="InterPro"/>
</dbReference>
<evidence type="ECO:0000259" key="9">
    <source>
        <dbReference type="PROSITE" id="PS50850"/>
    </source>
</evidence>
<keyword evidence="5 8" id="KW-0812">Transmembrane</keyword>
<feature type="transmembrane region" description="Helical" evidence="8">
    <location>
        <begin position="271"/>
        <end position="292"/>
    </location>
</feature>
<comment type="subcellular location">
    <subcellularLocation>
        <location evidence="1">Cell membrane</location>
        <topology evidence="1">Multi-pass membrane protein</topology>
    </subcellularLocation>
</comment>
<evidence type="ECO:0000256" key="4">
    <source>
        <dbReference type="ARBA" id="ARBA00022475"/>
    </source>
</evidence>
<dbReference type="PROSITE" id="PS50850">
    <property type="entry name" value="MFS"/>
    <property type="match status" value="1"/>
</dbReference>
<dbReference type="CDD" id="cd17503">
    <property type="entry name" value="MFS_LmrB_MDR_like"/>
    <property type="match status" value="1"/>
</dbReference>
<feature type="transmembrane region" description="Helical" evidence="8">
    <location>
        <begin position="53"/>
        <end position="72"/>
    </location>
</feature>
<keyword evidence="3" id="KW-0813">Transport</keyword>
<evidence type="ECO:0000256" key="3">
    <source>
        <dbReference type="ARBA" id="ARBA00022448"/>
    </source>
</evidence>
<name>A0A0S4TTD3_RALSL</name>
<feature type="transmembrane region" description="Helical" evidence="8">
    <location>
        <begin position="233"/>
        <end position="251"/>
    </location>
</feature>
<feature type="transmembrane region" description="Helical" evidence="8">
    <location>
        <begin position="12"/>
        <end position="33"/>
    </location>
</feature>
<evidence type="ECO:0000313" key="11">
    <source>
        <dbReference type="EMBL" id="QCX48659.1"/>
    </source>
</evidence>